<dbReference type="GO" id="GO:0006400">
    <property type="term" value="P:tRNA modification"/>
    <property type="evidence" value="ECO:0007669"/>
    <property type="project" value="UniProtKB-ARBA"/>
</dbReference>
<keyword evidence="1" id="KW-0489">Methyltransferase</keyword>
<dbReference type="GO" id="GO:0008757">
    <property type="term" value="F:S-adenosylmethionine-dependent methyltransferase activity"/>
    <property type="evidence" value="ECO:0007669"/>
    <property type="project" value="InterPro"/>
</dbReference>
<keyword evidence="2" id="KW-0808">Transferase</keyword>
<evidence type="ECO:0000313" key="4">
    <source>
        <dbReference type="EMBL" id="GAI24349.1"/>
    </source>
</evidence>
<dbReference type="AlphaFoldDB" id="X1P0B4"/>
<dbReference type="Pfam" id="PF08241">
    <property type="entry name" value="Methyltransf_11"/>
    <property type="match status" value="1"/>
</dbReference>
<dbReference type="Gene3D" id="3.40.50.150">
    <property type="entry name" value="Vaccinia Virus protein VP39"/>
    <property type="match status" value="1"/>
</dbReference>
<proteinExistence type="predicted"/>
<evidence type="ECO:0000259" key="3">
    <source>
        <dbReference type="Pfam" id="PF08241"/>
    </source>
</evidence>
<gene>
    <name evidence="4" type="ORF">S06H3_31794</name>
</gene>
<feature type="domain" description="Methyltransferase type 11" evidence="3">
    <location>
        <begin position="31"/>
        <end position="125"/>
    </location>
</feature>
<protein>
    <recommendedName>
        <fullName evidence="3">Methyltransferase type 11 domain-containing protein</fullName>
    </recommendedName>
</protein>
<comment type="caution">
    <text evidence="4">The sequence shown here is derived from an EMBL/GenBank/DDBJ whole genome shotgun (WGS) entry which is preliminary data.</text>
</comment>
<organism evidence="4">
    <name type="scientific">marine sediment metagenome</name>
    <dbReference type="NCBI Taxonomy" id="412755"/>
    <lineage>
        <taxon>unclassified sequences</taxon>
        <taxon>metagenomes</taxon>
        <taxon>ecological metagenomes</taxon>
    </lineage>
</organism>
<dbReference type="PANTHER" id="PTHR13069">
    <property type="entry name" value="ALKYLATED DNA REPAIR PROTEIN ALKB HOMOLOG 8"/>
    <property type="match status" value="1"/>
</dbReference>
<feature type="non-terminal residue" evidence="4">
    <location>
        <position position="1"/>
    </location>
</feature>
<dbReference type="GO" id="GO:0008175">
    <property type="term" value="F:tRNA methyltransferase activity"/>
    <property type="evidence" value="ECO:0007669"/>
    <property type="project" value="UniProtKB-ARBA"/>
</dbReference>
<dbReference type="CDD" id="cd02440">
    <property type="entry name" value="AdoMet_MTases"/>
    <property type="match status" value="1"/>
</dbReference>
<dbReference type="InterPro" id="IPR051422">
    <property type="entry name" value="AlkB_tRNA_MeTrf/Diox"/>
</dbReference>
<dbReference type="SUPFAM" id="SSF53335">
    <property type="entry name" value="S-adenosyl-L-methionine-dependent methyltransferases"/>
    <property type="match status" value="1"/>
</dbReference>
<accession>X1P0B4</accession>
<evidence type="ECO:0000256" key="2">
    <source>
        <dbReference type="ARBA" id="ARBA00022679"/>
    </source>
</evidence>
<dbReference type="PANTHER" id="PTHR13069:SF21">
    <property type="entry name" value="ALKYLATED DNA REPAIR PROTEIN ALKB HOMOLOG 8"/>
    <property type="match status" value="1"/>
</dbReference>
<sequence length="216" mass="25834">FSKDFSRSRERIWDEMKFLFNDYLIAGERVLDLGCGNGRFYELFKRQNIDYIGVDISEKLIDIAKKRYPKVKFQKVDALNLAFPENFFDKVYSIAVLHHIPSQEFRKQFLKEIKRVLKPRGILILTVWNLWQKRKTKRLISKFILRKILGKSKLDFKDILMNWQKMENCYFHCFTKGELEKLITKAGFHLKRSGEILVGREVKKLPNSNFYIIAEK</sequence>
<name>X1P0B4_9ZZZZ</name>
<dbReference type="GO" id="GO:0032259">
    <property type="term" value="P:methylation"/>
    <property type="evidence" value="ECO:0007669"/>
    <property type="project" value="UniProtKB-KW"/>
</dbReference>
<dbReference type="InterPro" id="IPR029063">
    <property type="entry name" value="SAM-dependent_MTases_sf"/>
</dbReference>
<reference evidence="4" key="1">
    <citation type="journal article" date="2014" name="Front. Microbiol.">
        <title>High frequency of phylogenetically diverse reductive dehalogenase-homologous genes in deep subseafloor sedimentary metagenomes.</title>
        <authorList>
            <person name="Kawai M."/>
            <person name="Futagami T."/>
            <person name="Toyoda A."/>
            <person name="Takaki Y."/>
            <person name="Nishi S."/>
            <person name="Hori S."/>
            <person name="Arai W."/>
            <person name="Tsubouchi T."/>
            <person name="Morono Y."/>
            <person name="Uchiyama I."/>
            <person name="Ito T."/>
            <person name="Fujiyama A."/>
            <person name="Inagaki F."/>
            <person name="Takami H."/>
        </authorList>
    </citation>
    <scope>NUCLEOTIDE SEQUENCE</scope>
    <source>
        <strain evidence="4">Expedition CK06-06</strain>
    </source>
</reference>
<evidence type="ECO:0000256" key="1">
    <source>
        <dbReference type="ARBA" id="ARBA00022603"/>
    </source>
</evidence>
<dbReference type="EMBL" id="BARV01018846">
    <property type="protein sequence ID" value="GAI24349.1"/>
    <property type="molecule type" value="Genomic_DNA"/>
</dbReference>
<dbReference type="InterPro" id="IPR013216">
    <property type="entry name" value="Methyltransf_11"/>
</dbReference>